<evidence type="ECO:0000256" key="1">
    <source>
        <dbReference type="SAM" id="SignalP"/>
    </source>
</evidence>
<dbReference type="RefSeq" id="XP_038751418.1">
    <property type="nucleotide sequence ID" value="XM_038883823.1"/>
</dbReference>
<feature type="chain" id="PRO_5040294140" evidence="1">
    <location>
        <begin position="23"/>
        <end position="239"/>
    </location>
</feature>
<dbReference type="Proteomes" id="UP000781932">
    <property type="component" value="Unassembled WGS sequence"/>
</dbReference>
<name>A0A9P6LR61_9PEZI</name>
<sequence length="239" mass="27551">MWHETSLFLTTIVIILLASVDAFDSSKAIATTLANEGGMLSAQAYVRDASAKGHSKFALGLHLAPNTFPHDNPFNITEDHALEYGIKLIPVDKEHWNTLVNITNLNDSAASETHNLQRTRREIDPPNPTDWCTPNKNPSQCTFGAWCHEISRKDVPNRAWVFYNDCELTGDLHPWAWGSWEDVYSGLPWVTVFYVHPMYRPRLKYAGREWNNYAKGWELYYPYGTDGQYYYRRYFDCSS</sequence>
<dbReference type="GeneID" id="62156897"/>
<organism evidence="2 3">
    <name type="scientific">Colletotrichum karsti</name>
    <dbReference type="NCBI Taxonomy" id="1095194"/>
    <lineage>
        <taxon>Eukaryota</taxon>
        <taxon>Fungi</taxon>
        <taxon>Dikarya</taxon>
        <taxon>Ascomycota</taxon>
        <taxon>Pezizomycotina</taxon>
        <taxon>Sordariomycetes</taxon>
        <taxon>Hypocreomycetidae</taxon>
        <taxon>Glomerellales</taxon>
        <taxon>Glomerellaceae</taxon>
        <taxon>Colletotrichum</taxon>
        <taxon>Colletotrichum boninense species complex</taxon>
    </lineage>
</organism>
<dbReference type="OrthoDB" id="4789938at2759"/>
<keyword evidence="1" id="KW-0732">Signal</keyword>
<feature type="signal peptide" evidence="1">
    <location>
        <begin position="1"/>
        <end position="22"/>
    </location>
</feature>
<evidence type="ECO:0000313" key="3">
    <source>
        <dbReference type="Proteomes" id="UP000781932"/>
    </source>
</evidence>
<proteinExistence type="predicted"/>
<comment type="caution">
    <text evidence="2">The sequence shown here is derived from an EMBL/GenBank/DDBJ whole genome shotgun (WGS) entry which is preliminary data.</text>
</comment>
<reference evidence="2" key="1">
    <citation type="submission" date="2020-03" db="EMBL/GenBank/DDBJ databases">
        <authorList>
            <person name="He L."/>
        </authorList>
    </citation>
    <scope>NUCLEOTIDE SEQUENCE</scope>
    <source>
        <strain evidence="2">CkLH20</strain>
    </source>
</reference>
<protein>
    <submittedName>
        <fullName evidence="2">Uncharacterized protein</fullName>
    </submittedName>
</protein>
<reference evidence="2" key="2">
    <citation type="submission" date="2020-11" db="EMBL/GenBank/DDBJ databases">
        <title>Whole genome sequencing of Colletotrichum sp.</title>
        <authorList>
            <person name="Li H."/>
        </authorList>
    </citation>
    <scope>NUCLEOTIDE SEQUENCE</scope>
    <source>
        <strain evidence="2">CkLH20</strain>
    </source>
</reference>
<dbReference type="EMBL" id="JAATWM020000002">
    <property type="protein sequence ID" value="KAF9881957.1"/>
    <property type="molecule type" value="Genomic_DNA"/>
</dbReference>
<accession>A0A9P6LR61</accession>
<evidence type="ECO:0000313" key="2">
    <source>
        <dbReference type="EMBL" id="KAF9881957.1"/>
    </source>
</evidence>
<keyword evidence="3" id="KW-1185">Reference proteome</keyword>
<gene>
    <name evidence="2" type="ORF">CkaCkLH20_01103</name>
</gene>
<dbReference type="AlphaFoldDB" id="A0A9P6LR61"/>